<dbReference type="Proteomes" id="UP000887564">
    <property type="component" value="Unplaced"/>
</dbReference>
<evidence type="ECO:0000313" key="1">
    <source>
        <dbReference type="Proteomes" id="UP000887564"/>
    </source>
</evidence>
<reference evidence="2" key="1">
    <citation type="submission" date="2022-11" db="UniProtKB">
        <authorList>
            <consortium name="WormBaseParasite"/>
        </authorList>
    </citation>
    <scope>IDENTIFICATION</scope>
</reference>
<sequence>MKVPLRPLMAVCVCEMKPTCETSSKHFPVVLS</sequence>
<evidence type="ECO:0000313" key="2">
    <source>
        <dbReference type="WBParaSite" id="PEQ_0001428301-mRNA-1"/>
    </source>
</evidence>
<protein>
    <submittedName>
        <fullName evidence="2">Uncharacterized protein</fullName>
    </submittedName>
</protein>
<dbReference type="AlphaFoldDB" id="A0A914S775"/>
<name>A0A914S775_PAREQ</name>
<organism evidence="1 2">
    <name type="scientific">Parascaris equorum</name>
    <name type="common">Equine roundworm</name>
    <dbReference type="NCBI Taxonomy" id="6256"/>
    <lineage>
        <taxon>Eukaryota</taxon>
        <taxon>Metazoa</taxon>
        <taxon>Ecdysozoa</taxon>
        <taxon>Nematoda</taxon>
        <taxon>Chromadorea</taxon>
        <taxon>Rhabditida</taxon>
        <taxon>Spirurina</taxon>
        <taxon>Ascaridomorpha</taxon>
        <taxon>Ascaridoidea</taxon>
        <taxon>Ascarididae</taxon>
        <taxon>Parascaris</taxon>
    </lineage>
</organism>
<accession>A0A914S775</accession>
<proteinExistence type="predicted"/>
<dbReference type="WBParaSite" id="PEQ_0001428301-mRNA-1">
    <property type="protein sequence ID" value="PEQ_0001428301-mRNA-1"/>
    <property type="gene ID" value="PEQ_0001428301"/>
</dbReference>
<keyword evidence="1" id="KW-1185">Reference proteome</keyword>